<dbReference type="STRING" id="498292.SAMN05660845_2083"/>
<dbReference type="Proteomes" id="UP000199604">
    <property type="component" value="Unassembled WGS sequence"/>
</dbReference>
<dbReference type="InterPro" id="IPR000073">
    <property type="entry name" value="AB_hydrolase_1"/>
</dbReference>
<sequence length="286" mass="32860">MKAFFMQKNLKFILTKSIGLYINLLSYIMPDKALLMAYGYFSEPRDGRLLPDNLPEILQEATKETISHDHHYFQTYTWQGNENKILLIHGWESNAARWEKLIRLLIKSGSTIIAIDAPAHGLSSGKEFNIPTYAEFINVFSKIHQPKFIIGHSMGGVACAYYQHNYKQDHLEKMILLGSPSDFNILMQNYVNLLGLNSKVYQLIKTYIKQRYNVNTDEFTSQNFLKGATISGIIAHDIHDDVVAFSEAKKIASAWKNAQFIETQNLGHSMHDDKLNQKIYQFLFEA</sequence>
<dbReference type="SUPFAM" id="SSF53474">
    <property type="entry name" value="alpha/beta-Hydrolases"/>
    <property type="match status" value="1"/>
</dbReference>
<dbReference type="EMBL" id="FOJT01000005">
    <property type="protein sequence ID" value="SFB21664.1"/>
    <property type="molecule type" value="Genomic_DNA"/>
</dbReference>
<keyword evidence="3" id="KW-1185">Reference proteome</keyword>
<evidence type="ECO:0000313" key="3">
    <source>
        <dbReference type="Proteomes" id="UP000199604"/>
    </source>
</evidence>
<reference evidence="3" key="1">
    <citation type="submission" date="2016-10" db="EMBL/GenBank/DDBJ databases">
        <authorList>
            <person name="Varghese N."/>
            <person name="Submissions S."/>
        </authorList>
    </citation>
    <scope>NUCLEOTIDE SEQUENCE [LARGE SCALE GENOMIC DNA]</scope>
    <source>
        <strain evidence="3">DSM 21789</strain>
    </source>
</reference>
<dbReference type="PANTHER" id="PTHR46438:SF11">
    <property type="entry name" value="LIPASE-RELATED"/>
    <property type="match status" value="1"/>
</dbReference>
<dbReference type="PANTHER" id="PTHR46438">
    <property type="entry name" value="ALPHA/BETA-HYDROLASES SUPERFAMILY PROTEIN"/>
    <property type="match status" value="1"/>
</dbReference>
<evidence type="ECO:0000313" key="2">
    <source>
        <dbReference type="EMBL" id="SFB21664.1"/>
    </source>
</evidence>
<keyword evidence="2" id="KW-0378">Hydrolase</keyword>
<dbReference type="AlphaFoldDB" id="A0A1I0Z7R7"/>
<feature type="domain" description="AB hydrolase-1" evidence="1">
    <location>
        <begin position="85"/>
        <end position="191"/>
    </location>
</feature>
<dbReference type="GO" id="GO:0016787">
    <property type="term" value="F:hydrolase activity"/>
    <property type="evidence" value="ECO:0007669"/>
    <property type="project" value="UniProtKB-KW"/>
</dbReference>
<name>A0A1I0Z7R7_9FLAO</name>
<accession>A0A1I0Z7R7</accession>
<dbReference type="InterPro" id="IPR029058">
    <property type="entry name" value="AB_hydrolase_fold"/>
</dbReference>
<gene>
    <name evidence="2" type="ORF">SAMN05660845_2083</name>
</gene>
<dbReference type="Pfam" id="PF00561">
    <property type="entry name" value="Abhydrolase_1"/>
    <property type="match status" value="1"/>
</dbReference>
<proteinExistence type="predicted"/>
<evidence type="ECO:0000259" key="1">
    <source>
        <dbReference type="Pfam" id="PF00561"/>
    </source>
</evidence>
<protein>
    <submittedName>
        <fullName evidence="2">Alpha/beta hydrolase family protein</fullName>
    </submittedName>
</protein>
<dbReference type="Gene3D" id="3.40.50.1820">
    <property type="entry name" value="alpha/beta hydrolase"/>
    <property type="match status" value="1"/>
</dbReference>
<organism evidence="2 3">
    <name type="scientific">Flavobacterium swingsii</name>
    <dbReference type="NCBI Taxonomy" id="498292"/>
    <lineage>
        <taxon>Bacteria</taxon>
        <taxon>Pseudomonadati</taxon>
        <taxon>Bacteroidota</taxon>
        <taxon>Flavobacteriia</taxon>
        <taxon>Flavobacteriales</taxon>
        <taxon>Flavobacteriaceae</taxon>
        <taxon>Flavobacterium</taxon>
    </lineage>
</organism>